<keyword evidence="2" id="KW-0805">Transcription regulation</keyword>
<dbReference type="KEGG" id="stae:HNV11_13470"/>
<evidence type="ECO:0000259" key="7">
    <source>
        <dbReference type="Pfam" id="PF08281"/>
    </source>
</evidence>
<dbReference type="Pfam" id="PF04542">
    <property type="entry name" value="Sigma70_r2"/>
    <property type="match status" value="1"/>
</dbReference>
<dbReference type="SUPFAM" id="SSF88659">
    <property type="entry name" value="Sigma3 and sigma4 domains of RNA polymerase sigma factors"/>
    <property type="match status" value="1"/>
</dbReference>
<dbReference type="EMBL" id="CP053435">
    <property type="protein sequence ID" value="QJW90312.1"/>
    <property type="molecule type" value="Genomic_DNA"/>
</dbReference>
<feature type="domain" description="RNA polymerase sigma factor 70 region 4 type 2" evidence="7">
    <location>
        <begin position="127"/>
        <end position="172"/>
    </location>
</feature>
<dbReference type="InterPro" id="IPR039425">
    <property type="entry name" value="RNA_pol_sigma-70-like"/>
</dbReference>
<dbReference type="NCBIfam" id="TIGR02937">
    <property type="entry name" value="sigma70-ECF"/>
    <property type="match status" value="1"/>
</dbReference>
<dbReference type="Proteomes" id="UP000502756">
    <property type="component" value="Chromosome"/>
</dbReference>
<evidence type="ECO:0000259" key="6">
    <source>
        <dbReference type="Pfam" id="PF04542"/>
    </source>
</evidence>
<dbReference type="Gene3D" id="1.10.1740.10">
    <property type="match status" value="1"/>
</dbReference>
<evidence type="ECO:0000256" key="5">
    <source>
        <dbReference type="ARBA" id="ARBA00023163"/>
    </source>
</evidence>
<proteinExistence type="inferred from homology"/>
<dbReference type="InterPro" id="IPR013324">
    <property type="entry name" value="RNA_pol_sigma_r3/r4-like"/>
</dbReference>
<accession>A0A6M5YBP0</accession>
<protein>
    <submittedName>
        <fullName evidence="8">Sigma-70 family RNA polymerase sigma factor</fullName>
    </submittedName>
</protein>
<dbReference type="PANTHER" id="PTHR43133">
    <property type="entry name" value="RNA POLYMERASE ECF-TYPE SIGMA FACTO"/>
    <property type="match status" value="1"/>
</dbReference>
<dbReference type="GO" id="GO:0016987">
    <property type="term" value="F:sigma factor activity"/>
    <property type="evidence" value="ECO:0007669"/>
    <property type="project" value="UniProtKB-KW"/>
</dbReference>
<sequence>MKSSRTDEELVNQFLATHRDEYFNALYQRYHRKVYQSCLRLLNDSDEAQDQTQEIFCKVFTRLSGFRHQSRFSTWLYTLTRNHCFDVQQSRKRSRHHLSLEEVGEMFMGQTTSDEPSLDERWRLAEGALARLPVRDEQLLRVKYLMDKEIATLASEEGVSVSAMKMRLKRARDSAKLLHRLQPVV</sequence>
<evidence type="ECO:0000256" key="1">
    <source>
        <dbReference type="ARBA" id="ARBA00010641"/>
    </source>
</evidence>
<feature type="domain" description="RNA polymerase sigma-70 region 2" evidence="6">
    <location>
        <begin position="26"/>
        <end position="93"/>
    </location>
</feature>
<dbReference type="PANTHER" id="PTHR43133:SF8">
    <property type="entry name" value="RNA POLYMERASE SIGMA FACTOR HI_1459-RELATED"/>
    <property type="match status" value="1"/>
</dbReference>
<keyword evidence="4" id="KW-0238">DNA-binding</keyword>
<keyword evidence="5" id="KW-0804">Transcription</keyword>
<dbReference type="Gene3D" id="1.10.10.10">
    <property type="entry name" value="Winged helix-like DNA-binding domain superfamily/Winged helix DNA-binding domain"/>
    <property type="match status" value="1"/>
</dbReference>
<comment type="similarity">
    <text evidence="1">Belongs to the sigma-70 factor family. ECF subfamily.</text>
</comment>
<dbReference type="GO" id="GO:0003677">
    <property type="term" value="F:DNA binding"/>
    <property type="evidence" value="ECO:0007669"/>
    <property type="project" value="UniProtKB-KW"/>
</dbReference>
<dbReference type="InterPro" id="IPR014284">
    <property type="entry name" value="RNA_pol_sigma-70_dom"/>
</dbReference>
<gene>
    <name evidence="8" type="ORF">HNV11_13470</name>
</gene>
<name>A0A6M5YBP0_9BACT</name>
<dbReference type="Pfam" id="PF08281">
    <property type="entry name" value="Sigma70_r4_2"/>
    <property type="match status" value="1"/>
</dbReference>
<dbReference type="SUPFAM" id="SSF88946">
    <property type="entry name" value="Sigma2 domain of RNA polymerase sigma factors"/>
    <property type="match status" value="1"/>
</dbReference>
<dbReference type="RefSeq" id="WP_171740156.1">
    <property type="nucleotide sequence ID" value="NZ_CP053435.1"/>
</dbReference>
<evidence type="ECO:0000313" key="8">
    <source>
        <dbReference type="EMBL" id="QJW90312.1"/>
    </source>
</evidence>
<keyword evidence="3" id="KW-0731">Sigma factor</keyword>
<evidence type="ECO:0000256" key="3">
    <source>
        <dbReference type="ARBA" id="ARBA00023082"/>
    </source>
</evidence>
<evidence type="ECO:0000256" key="2">
    <source>
        <dbReference type="ARBA" id="ARBA00023015"/>
    </source>
</evidence>
<dbReference type="InterPro" id="IPR036388">
    <property type="entry name" value="WH-like_DNA-bd_sf"/>
</dbReference>
<evidence type="ECO:0000256" key="4">
    <source>
        <dbReference type="ARBA" id="ARBA00023125"/>
    </source>
</evidence>
<dbReference type="InterPro" id="IPR013325">
    <property type="entry name" value="RNA_pol_sigma_r2"/>
</dbReference>
<reference evidence="8 9" key="1">
    <citation type="submission" date="2020-05" db="EMBL/GenBank/DDBJ databases">
        <title>Genome sequencing of Spirosoma sp. TS118.</title>
        <authorList>
            <person name="Lee J.-H."/>
            <person name="Jeong S."/>
            <person name="Zhao L."/>
            <person name="Jung J.-H."/>
            <person name="Kim M.-K."/>
            <person name="Lim S."/>
        </authorList>
    </citation>
    <scope>NUCLEOTIDE SEQUENCE [LARGE SCALE GENOMIC DNA]</scope>
    <source>
        <strain evidence="8 9">TS118</strain>
    </source>
</reference>
<evidence type="ECO:0000313" key="9">
    <source>
        <dbReference type="Proteomes" id="UP000502756"/>
    </source>
</evidence>
<dbReference type="InterPro" id="IPR007627">
    <property type="entry name" value="RNA_pol_sigma70_r2"/>
</dbReference>
<organism evidence="8 9">
    <name type="scientific">Spirosoma taeanense</name>
    <dbReference type="NCBI Taxonomy" id="2735870"/>
    <lineage>
        <taxon>Bacteria</taxon>
        <taxon>Pseudomonadati</taxon>
        <taxon>Bacteroidota</taxon>
        <taxon>Cytophagia</taxon>
        <taxon>Cytophagales</taxon>
        <taxon>Cytophagaceae</taxon>
        <taxon>Spirosoma</taxon>
    </lineage>
</organism>
<dbReference type="InterPro" id="IPR013249">
    <property type="entry name" value="RNA_pol_sigma70_r4_t2"/>
</dbReference>
<dbReference type="GO" id="GO:0006352">
    <property type="term" value="P:DNA-templated transcription initiation"/>
    <property type="evidence" value="ECO:0007669"/>
    <property type="project" value="InterPro"/>
</dbReference>
<keyword evidence="9" id="KW-1185">Reference proteome</keyword>
<dbReference type="AlphaFoldDB" id="A0A6M5YBP0"/>